<dbReference type="PROSITE" id="PS50109">
    <property type="entry name" value="HIS_KIN"/>
    <property type="match status" value="1"/>
</dbReference>
<keyword evidence="5" id="KW-0902">Two-component regulatory system</keyword>
<protein>
    <recommendedName>
        <fullName evidence="2">histidine kinase</fullName>
        <ecNumber evidence="2">2.7.13.3</ecNumber>
    </recommendedName>
</protein>
<dbReference type="RefSeq" id="WP_259627983.1">
    <property type="nucleotide sequence ID" value="NZ_JANYMP010000024.1"/>
</dbReference>
<dbReference type="PANTHER" id="PTHR24421">
    <property type="entry name" value="NITRATE/NITRITE SENSOR PROTEIN NARX-RELATED"/>
    <property type="match status" value="1"/>
</dbReference>
<organism evidence="8 9">
    <name type="scientific">Umezawaea endophytica</name>
    <dbReference type="NCBI Taxonomy" id="1654476"/>
    <lineage>
        <taxon>Bacteria</taxon>
        <taxon>Bacillati</taxon>
        <taxon>Actinomycetota</taxon>
        <taxon>Actinomycetes</taxon>
        <taxon>Pseudonocardiales</taxon>
        <taxon>Pseudonocardiaceae</taxon>
        <taxon>Umezawaea</taxon>
    </lineage>
</organism>
<keyword evidence="9" id="KW-1185">Reference proteome</keyword>
<dbReference type="InterPro" id="IPR004358">
    <property type="entry name" value="Sig_transdc_His_kin-like_C"/>
</dbReference>
<dbReference type="PRINTS" id="PR00344">
    <property type="entry name" value="BCTRLSENSOR"/>
</dbReference>
<dbReference type="Proteomes" id="UP001141259">
    <property type="component" value="Unassembled WGS sequence"/>
</dbReference>
<dbReference type="GO" id="GO:0000160">
    <property type="term" value="P:phosphorelay signal transduction system"/>
    <property type="evidence" value="ECO:0007669"/>
    <property type="project" value="UniProtKB-KW"/>
</dbReference>
<gene>
    <name evidence="8" type="ORF">NZH93_37215</name>
</gene>
<dbReference type="CDD" id="cd16917">
    <property type="entry name" value="HATPase_UhpB-NarQ-NarX-like"/>
    <property type="match status" value="1"/>
</dbReference>
<feature type="transmembrane region" description="Helical" evidence="6">
    <location>
        <begin position="146"/>
        <end position="170"/>
    </location>
</feature>
<keyword evidence="3" id="KW-0808">Transferase</keyword>
<dbReference type="GO" id="GO:0005524">
    <property type="term" value="F:ATP binding"/>
    <property type="evidence" value="ECO:0007669"/>
    <property type="project" value="UniProtKB-KW"/>
</dbReference>
<accession>A0A9X3A460</accession>
<keyword evidence="6" id="KW-1133">Transmembrane helix</keyword>
<evidence type="ECO:0000313" key="8">
    <source>
        <dbReference type="EMBL" id="MCS7482519.1"/>
    </source>
</evidence>
<evidence type="ECO:0000256" key="5">
    <source>
        <dbReference type="ARBA" id="ARBA00023012"/>
    </source>
</evidence>
<keyword evidence="4" id="KW-0418">Kinase</keyword>
<feature type="domain" description="Histidine kinase" evidence="7">
    <location>
        <begin position="293"/>
        <end position="378"/>
    </location>
</feature>
<dbReference type="InterPro" id="IPR036890">
    <property type="entry name" value="HATPase_C_sf"/>
</dbReference>
<keyword evidence="8" id="KW-0067">ATP-binding</keyword>
<comment type="caution">
    <text evidence="8">The sequence shown here is derived from an EMBL/GenBank/DDBJ whole genome shotgun (WGS) entry which is preliminary data.</text>
</comment>
<dbReference type="GO" id="GO:0004673">
    <property type="term" value="F:protein histidine kinase activity"/>
    <property type="evidence" value="ECO:0007669"/>
    <property type="project" value="UniProtKB-EC"/>
</dbReference>
<evidence type="ECO:0000256" key="6">
    <source>
        <dbReference type="SAM" id="Phobius"/>
    </source>
</evidence>
<evidence type="ECO:0000313" key="9">
    <source>
        <dbReference type="Proteomes" id="UP001141259"/>
    </source>
</evidence>
<proteinExistence type="predicted"/>
<dbReference type="EC" id="2.7.13.3" evidence="2"/>
<evidence type="ECO:0000256" key="1">
    <source>
        <dbReference type="ARBA" id="ARBA00000085"/>
    </source>
</evidence>
<feature type="transmembrane region" description="Helical" evidence="6">
    <location>
        <begin position="42"/>
        <end position="61"/>
    </location>
</feature>
<keyword evidence="8" id="KW-0547">Nucleotide-binding</keyword>
<evidence type="ECO:0000259" key="7">
    <source>
        <dbReference type="PROSITE" id="PS50109"/>
    </source>
</evidence>
<name>A0A9X3A460_9PSEU</name>
<reference evidence="8" key="1">
    <citation type="submission" date="2022-08" db="EMBL/GenBank/DDBJ databases">
        <authorList>
            <person name="Tistechok S."/>
            <person name="Samborskyy M."/>
            <person name="Roman I."/>
        </authorList>
    </citation>
    <scope>NUCLEOTIDE SEQUENCE</scope>
    <source>
        <strain evidence="8">DSM 103496</strain>
    </source>
</reference>
<dbReference type="SMART" id="SM00387">
    <property type="entry name" value="HATPase_c"/>
    <property type="match status" value="1"/>
</dbReference>
<dbReference type="InterPro" id="IPR005467">
    <property type="entry name" value="His_kinase_dom"/>
</dbReference>
<keyword evidence="6" id="KW-0812">Transmembrane</keyword>
<evidence type="ECO:0000256" key="4">
    <source>
        <dbReference type="ARBA" id="ARBA00022777"/>
    </source>
</evidence>
<feature type="transmembrane region" description="Helical" evidence="6">
    <location>
        <begin position="12"/>
        <end position="36"/>
    </location>
</feature>
<dbReference type="InterPro" id="IPR003594">
    <property type="entry name" value="HATPase_dom"/>
</dbReference>
<dbReference type="Pfam" id="PF02518">
    <property type="entry name" value="HATPase_c"/>
    <property type="match status" value="1"/>
</dbReference>
<evidence type="ECO:0000256" key="2">
    <source>
        <dbReference type="ARBA" id="ARBA00012438"/>
    </source>
</evidence>
<dbReference type="EMBL" id="JANYMP010000024">
    <property type="protein sequence ID" value="MCS7482519.1"/>
    <property type="molecule type" value="Genomic_DNA"/>
</dbReference>
<sequence length="384" mass="40754">MPPESLRHPAPMLLVLALRWLAFGWMLVVAVLSGQIQRPVEAGVVLVVTGCWTAWLTLAAVRRMGYVLAVDLALAVVLIVAYGHVYPPDAVLTDHPSFMGAYPTAAVAACGVVHRLPGGAAAGALLGLFLPFAYAANEVAMTSLSFLQVLTMIGWGLSYVLLGGAVGVAAGQLDGLHRQIARSGKQAARLAERQRLVARIHDDVLQDFARLRARIGELSDRPALSAVAEGIARQETVLRELALSGPSTSQPGSASLRDRLAGLAERHEGIPVRLVASGAVWLPGDVVDEIGAVVAELLTNVVKHARARRVWLTILHDGEHIVVSVRDDGVGFVPERETGGLGLRLSVRARVERLAGRTRIRSGPGRGTEVELRVPVALAVGGER</sequence>
<dbReference type="SUPFAM" id="SSF55874">
    <property type="entry name" value="ATPase domain of HSP90 chaperone/DNA topoisomerase II/histidine kinase"/>
    <property type="match status" value="1"/>
</dbReference>
<dbReference type="InterPro" id="IPR050482">
    <property type="entry name" value="Sensor_HK_TwoCompSys"/>
</dbReference>
<dbReference type="AlphaFoldDB" id="A0A9X3A460"/>
<comment type="catalytic activity">
    <reaction evidence="1">
        <text>ATP + protein L-histidine = ADP + protein N-phospho-L-histidine.</text>
        <dbReference type="EC" id="2.7.13.3"/>
    </reaction>
</comment>
<feature type="transmembrane region" description="Helical" evidence="6">
    <location>
        <begin position="66"/>
        <end position="85"/>
    </location>
</feature>
<evidence type="ECO:0000256" key="3">
    <source>
        <dbReference type="ARBA" id="ARBA00022679"/>
    </source>
</evidence>
<dbReference type="Gene3D" id="3.30.565.10">
    <property type="entry name" value="Histidine kinase-like ATPase, C-terminal domain"/>
    <property type="match status" value="1"/>
</dbReference>
<keyword evidence="6" id="KW-0472">Membrane</keyword>
<feature type="transmembrane region" description="Helical" evidence="6">
    <location>
        <begin position="105"/>
        <end position="134"/>
    </location>
</feature>